<feature type="region of interest" description="Disordered" evidence="1">
    <location>
        <begin position="330"/>
        <end position="361"/>
    </location>
</feature>
<feature type="compositionally biased region" description="Polar residues" evidence="1">
    <location>
        <begin position="64"/>
        <end position="95"/>
    </location>
</feature>
<dbReference type="Proteomes" id="UP000823399">
    <property type="component" value="Unassembled WGS sequence"/>
</dbReference>
<feature type="compositionally biased region" description="Polar residues" evidence="1">
    <location>
        <begin position="9"/>
        <end position="18"/>
    </location>
</feature>
<proteinExistence type="predicted"/>
<protein>
    <submittedName>
        <fullName evidence="2">Uncharacterized protein</fullName>
    </submittedName>
</protein>
<accession>A0A9P7FGA0</accession>
<feature type="compositionally biased region" description="Low complexity" evidence="1">
    <location>
        <begin position="96"/>
        <end position="106"/>
    </location>
</feature>
<evidence type="ECO:0000313" key="3">
    <source>
        <dbReference type="Proteomes" id="UP000823399"/>
    </source>
</evidence>
<dbReference type="GeneID" id="64706139"/>
<reference evidence="2" key="1">
    <citation type="journal article" date="2020" name="New Phytol.">
        <title>Comparative genomics reveals dynamic genome evolution in host specialist ectomycorrhizal fungi.</title>
        <authorList>
            <person name="Lofgren L.A."/>
            <person name="Nguyen N.H."/>
            <person name="Vilgalys R."/>
            <person name="Ruytinx J."/>
            <person name="Liao H.L."/>
            <person name="Branco S."/>
            <person name="Kuo A."/>
            <person name="LaButti K."/>
            <person name="Lipzen A."/>
            <person name="Andreopoulos W."/>
            <person name="Pangilinan J."/>
            <person name="Riley R."/>
            <person name="Hundley H."/>
            <person name="Na H."/>
            <person name="Barry K."/>
            <person name="Grigoriev I.V."/>
            <person name="Stajich J.E."/>
            <person name="Kennedy P.G."/>
        </authorList>
    </citation>
    <scope>NUCLEOTIDE SEQUENCE</scope>
    <source>
        <strain evidence="2">FC423</strain>
    </source>
</reference>
<evidence type="ECO:0000256" key="1">
    <source>
        <dbReference type="SAM" id="MobiDB-lite"/>
    </source>
</evidence>
<gene>
    <name evidence="2" type="ORF">F5147DRAFT_833681</name>
</gene>
<dbReference type="OrthoDB" id="2690847at2759"/>
<sequence length="474" mass="52460">MMLNCFPLRSTSGGSHRASSIGPGPQGHGLAPPQSGVRPRARSILRSDAGLSTHSGPASHRPPISSNSQLQVTRRQVSNHEQISVPDTSQVSPPCSLTRPSSPSESSDLDEPISADAPNKLLAFIENGNLFFMLLELRAGQIEQEEGNEAHALQELEKLISSKDFESALKSRLTACMLSPNLTAYVTDTQQHVMEFIQGHLELFKISEGLFNDSELRMQLGKLVTWLLATICGQIKTALTTLIIKRTSIMDALKPLIHSGMEVDSSHWTRFAFLRRCIRIFLIGVRDHKKVSLQDLFSPYLIASLHPDLQQHIQQTLKVNLVQLAQELEDGTPHASGSGNQDDISDTTRKDANHTGSTVTINIETLGEEADTDTIVPTDAFADVDADADGISDEYLDPGCSTSGFRLDSSMPKWNKQKFWNYIDAMLEQIRESVAMVEILQLDLQEFPGRRKVSTLSKAMQPAWQETIQKKLLW</sequence>
<organism evidence="2 3">
    <name type="scientific">Suillus discolor</name>
    <dbReference type="NCBI Taxonomy" id="1912936"/>
    <lineage>
        <taxon>Eukaryota</taxon>
        <taxon>Fungi</taxon>
        <taxon>Dikarya</taxon>
        <taxon>Basidiomycota</taxon>
        <taxon>Agaricomycotina</taxon>
        <taxon>Agaricomycetes</taxon>
        <taxon>Agaricomycetidae</taxon>
        <taxon>Boletales</taxon>
        <taxon>Suillineae</taxon>
        <taxon>Suillaceae</taxon>
        <taxon>Suillus</taxon>
    </lineage>
</organism>
<feature type="region of interest" description="Disordered" evidence="1">
    <location>
        <begin position="1"/>
        <end position="113"/>
    </location>
</feature>
<dbReference type="EMBL" id="JABBWM010000006">
    <property type="protein sequence ID" value="KAG2116487.1"/>
    <property type="molecule type" value="Genomic_DNA"/>
</dbReference>
<keyword evidence="3" id="KW-1185">Reference proteome</keyword>
<comment type="caution">
    <text evidence="2">The sequence shown here is derived from an EMBL/GenBank/DDBJ whole genome shotgun (WGS) entry which is preliminary data.</text>
</comment>
<dbReference type="RefSeq" id="XP_041297586.1">
    <property type="nucleotide sequence ID" value="XM_041443880.1"/>
</dbReference>
<name>A0A9P7FGA0_9AGAM</name>
<evidence type="ECO:0000313" key="2">
    <source>
        <dbReference type="EMBL" id="KAG2116487.1"/>
    </source>
</evidence>
<dbReference type="AlphaFoldDB" id="A0A9P7FGA0"/>